<evidence type="ECO:0000256" key="1">
    <source>
        <dbReference type="ARBA" id="ARBA00023242"/>
    </source>
</evidence>
<feature type="compositionally biased region" description="Basic and acidic residues" evidence="3">
    <location>
        <begin position="275"/>
        <end position="285"/>
    </location>
</feature>
<dbReference type="Gene3D" id="2.30.280.10">
    <property type="entry name" value="SRA-YDG"/>
    <property type="match status" value="1"/>
</dbReference>
<dbReference type="SMART" id="SM00466">
    <property type="entry name" value="SRA"/>
    <property type="match status" value="1"/>
</dbReference>
<dbReference type="GO" id="GO:0005634">
    <property type="term" value="C:nucleus"/>
    <property type="evidence" value="ECO:0007669"/>
    <property type="project" value="UniProtKB-SubCell"/>
</dbReference>
<dbReference type="AlphaFoldDB" id="A0A0F4GQG1"/>
<comment type="caution">
    <text evidence="5">The sequence shown here is derived from an EMBL/GenBank/DDBJ whole genome shotgun (WGS) entry which is preliminary data.</text>
</comment>
<comment type="subcellular location">
    <subcellularLocation>
        <location evidence="2">Nucleus</location>
    </subcellularLocation>
</comment>
<dbReference type="GO" id="GO:0061630">
    <property type="term" value="F:ubiquitin protein ligase activity"/>
    <property type="evidence" value="ECO:0007669"/>
    <property type="project" value="TreeGrafter"/>
</dbReference>
<evidence type="ECO:0000313" key="6">
    <source>
        <dbReference type="Proteomes" id="UP000033647"/>
    </source>
</evidence>
<proteinExistence type="predicted"/>
<protein>
    <submittedName>
        <fullName evidence="5">YDG/SRA domain-containing protein</fullName>
    </submittedName>
</protein>
<evidence type="ECO:0000256" key="3">
    <source>
        <dbReference type="SAM" id="MobiDB-lite"/>
    </source>
</evidence>
<keyword evidence="1 2" id="KW-0539">Nucleus</keyword>
<dbReference type="GO" id="GO:0016567">
    <property type="term" value="P:protein ubiquitination"/>
    <property type="evidence" value="ECO:0007669"/>
    <property type="project" value="TreeGrafter"/>
</dbReference>
<dbReference type="InterPro" id="IPR036987">
    <property type="entry name" value="SRA-YDG_sf"/>
</dbReference>
<reference evidence="5 6" key="1">
    <citation type="submission" date="2015-03" db="EMBL/GenBank/DDBJ databases">
        <title>RNA-seq based gene annotation and comparative genomics of four Zymoseptoria species reveal species-specific pathogenicity related genes and transposable element activity.</title>
        <authorList>
            <person name="Grandaubert J."/>
            <person name="Bhattacharyya A."/>
            <person name="Stukenbrock E.H."/>
        </authorList>
    </citation>
    <scope>NUCLEOTIDE SEQUENCE [LARGE SCALE GENOMIC DNA]</scope>
    <source>
        <strain evidence="5 6">Zb18110</strain>
    </source>
</reference>
<dbReference type="OrthoDB" id="2270193at2759"/>
<feature type="compositionally biased region" description="Acidic residues" evidence="3">
    <location>
        <begin position="133"/>
        <end position="142"/>
    </location>
</feature>
<name>A0A0F4GQG1_9PEZI</name>
<feature type="region of interest" description="Disordered" evidence="3">
    <location>
        <begin position="133"/>
        <end position="168"/>
    </location>
</feature>
<sequence length="382" mass="43061">MAYTDIKKDSRDQTGRIAAILKENQEVVSKLAMCSRRQAEVPDESSDQFKPMYARLDVLLIWLDDEVEINPMLKQKARLQLMLDTICKKPDFHFPPAYRQKALALLEKWEGENWGAPPEADVRAKVEIVGDADVDDAEEDEDGRVAKKRKTSSTSTSTGRVKIPPSGHPIWGKDGIMNGLARKTASDAGRFSTVLNPELKHKKRPFDVYGHNGLEVGQWFPNRLSSLYYGAHGASQAGISGDTKNGAYSIVVSGAYDELDKDMGDVLYYSGSGSHENDDPKRHAESTNQTRTLHASLRTQNPVRVLRNKSKHRYAPTEGIRYDGLYIVISMHRPTNAKGGLYEQFRLERLPLDKNNGISMEYCIRRPTGQELRDYERINDGY</sequence>
<feature type="domain" description="YDG" evidence="4">
    <location>
        <begin position="209"/>
        <end position="349"/>
    </location>
</feature>
<dbReference type="InterPro" id="IPR015947">
    <property type="entry name" value="PUA-like_sf"/>
</dbReference>
<dbReference type="SUPFAM" id="SSF88697">
    <property type="entry name" value="PUA domain-like"/>
    <property type="match status" value="1"/>
</dbReference>
<dbReference type="EMBL" id="LAFY01000346">
    <property type="protein sequence ID" value="KJX99651.1"/>
    <property type="molecule type" value="Genomic_DNA"/>
</dbReference>
<feature type="region of interest" description="Disordered" evidence="3">
    <location>
        <begin position="270"/>
        <end position="291"/>
    </location>
</feature>
<dbReference type="GO" id="GO:0044027">
    <property type="term" value="P:negative regulation of gene expression via chromosomal CpG island methylation"/>
    <property type="evidence" value="ECO:0007669"/>
    <property type="project" value="TreeGrafter"/>
</dbReference>
<keyword evidence="6" id="KW-1185">Reference proteome</keyword>
<evidence type="ECO:0000313" key="5">
    <source>
        <dbReference type="EMBL" id="KJX99651.1"/>
    </source>
</evidence>
<dbReference type="InterPro" id="IPR045134">
    <property type="entry name" value="UHRF1/2-like"/>
</dbReference>
<evidence type="ECO:0000256" key="2">
    <source>
        <dbReference type="PROSITE-ProRule" id="PRU00358"/>
    </source>
</evidence>
<evidence type="ECO:0000259" key="4">
    <source>
        <dbReference type="PROSITE" id="PS51015"/>
    </source>
</evidence>
<dbReference type="STRING" id="1047168.A0A0F4GQG1"/>
<dbReference type="PANTHER" id="PTHR14140">
    <property type="entry name" value="E3 UBIQUITIN-PROTEIN LIGASE UHRF-RELATED"/>
    <property type="match status" value="1"/>
</dbReference>
<dbReference type="InterPro" id="IPR003105">
    <property type="entry name" value="SRA_YDG"/>
</dbReference>
<accession>A0A0F4GQG1</accession>
<dbReference type="Pfam" id="PF02182">
    <property type="entry name" value="SAD_SRA"/>
    <property type="match status" value="1"/>
</dbReference>
<dbReference type="Proteomes" id="UP000033647">
    <property type="component" value="Unassembled WGS sequence"/>
</dbReference>
<dbReference type="PROSITE" id="PS51015">
    <property type="entry name" value="YDG"/>
    <property type="match status" value="1"/>
</dbReference>
<dbReference type="PANTHER" id="PTHR14140:SF27">
    <property type="entry name" value="OS04G0289800 PROTEIN"/>
    <property type="match status" value="1"/>
</dbReference>
<gene>
    <name evidence="5" type="ORF">TI39_contig354g00118</name>
</gene>
<organism evidence="5 6">
    <name type="scientific">Zymoseptoria brevis</name>
    <dbReference type="NCBI Taxonomy" id="1047168"/>
    <lineage>
        <taxon>Eukaryota</taxon>
        <taxon>Fungi</taxon>
        <taxon>Dikarya</taxon>
        <taxon>Ascomycota</taxon>
        <taxon>Pezizomycotina</taxon>
        <taxon>Dothideomycetes</taxon>
        <taxon>Dothideomycetidae</taxon>
        <taxon>Mycosphaerellales</taxon>
        <taxon>Mycosphaerellaceae</taxon>
        <taxon>Zymoseptoria</taxon>
    </lineage>
</organism>